<feature type="chain" id="PRO_5042187694" description="DUF1254 domain-containing protein" evidence="1">
    <location>
        <begin position="21"/>
        <end position="285"/>
    </location>
</feature>
<protein>
    <recommendedName>
        <fullName evidence="2">DUF1254 domain-containing protein</fullName>
    </recommendedName>
</protein>
<evidence type="ECO:0000256" key="1">
    <source>
        <dbReference type="SAM" id="SignalP"/>
    </source>
</evidence>
<accession>A0AAD5SU40</accession>
<organism evidence="3 4">
    <name type="scientific">Physocladia obscura</name>
    <dbReference type="NCBI Taxonomy" id="109957"/>
    <lineage>
        <taxon>Eukaryota</taxon>
        <taxon>Fungi</taxon>
        <taxon>Fungi incertae sedis</taxon>
        <taxon>Chytridiomycota</taxon>
        <taxon>Chytridiomycota incertae sedis</taxon>
        <taxon>Chytridiomycetes</taxon>
        <taxon>Chytridiales</taxon>
        <taxon>Chytriomycetaceae</taxon>
        <taxon>Physocladia</taxon>
    </lineage>
</organism>
<feature type="domain" description="DUF1254" evidence="2">
    <location>
        <begin position="67"/>
        <end position="163"/>
    </location>
</feature>
<dbReference type="PANTHER" id="PTHR36509:SF2">
    <property type="entry name" value="BLL3101 PROTEIN"/>
    <property type="match status" value="1"/>
</dbReference>
<proteinExistence type="predicted"/>
<feature type="signal peptide" evidence="1">
    <location>
        <begin position="1"/>
        <end position="20"/>
    </location>
</feature>
<reference evidence="3" key="1">
    <citation type="submission" date="2020-05" db="EMBL/GenBank/DDBJ databases">
        <title>Phylogenomic resolution of chytrid fungi.</title>
        <authorList>
            <person name="Stajich J.E."/>
            <person name="Amses K."/>
            <person name="Simmons R."/>
            <person name="Seto K."/>
            <person name="Myers J."/>
            <person name="Bonds A."/>
            <person name="Quandt C.A."/>
            <person name="Barry K."/>
            <person name="Liu P."/>
            <person name="Grigoriev I."/>
            <person name="Longcore J.E."/>
            <person name="James T.Y."/>
        </authorList>
    </citation>
    <scope>NUCLEOTIDE SEQUENCE</scope>
    <source>
        <strain evidence="3">JEL0513</strain>
    </source>
</reference>
<dbReference type="SUPFAM" id="SSF160935">
    <property type="entry name" value="VPA0735-like"/>
    <property type="match status" value="1"/>
</dbReference>
<sequence length="285" mass="30972">MKSILFGTIAAISFAKLATAQLANIVGGGLSDAAYILGELLVDQTSYLSRGIAHFGHSKQYGKRRLKITVPINESSDRYILASFVDAYTNTFEAISRRNYPNVSKIWVYGPNSPPAIGPHSDFDIILTFPTDLTWVVIRTEMQHYNNASNLVVANAIQSTYALSQYYSQVSRRNSSILVPLGVSTINPLYFWKSLRNLVVLFPPPFPLGLLVFSSLGLTEFGFDSTGLSLAVINSLEAAKGEGGGDYGINFLLRAALAISGGGFGFNSPADTVYFPVYVDSTKEL</sequence>
<dbReference type="Pfam" id="PF06863">
    <property type="entry name" value="DUF1254"/>
    <property type="match status" value="1"/>
</dbReference>
<name>A0AAD5SU40_9FUNG</name>
<evidence type="ECO:0000313" key="4">
    <source>
        <dbReference type="Proteomes" id="UP001211907"/>
    </source>
</evidence>
<dbReference type="InterPro" id="IPR010679">
    <property type="entry name" value="DUF1254"/>
</dbReference>
<evidence type="ECO:0000313" key="3">
    <source>
        <dbReference type="EMBL" id="KAJ3109211.1"/>
    </source>
</evidence>
<evidence type="ECO:0000259" key="2">
    <source>
        <dbReference type="Pfam" id="PF06863"/>
    </source>
</evidence>
<dbReference type="Proteomes" id="UP001211907">
    <property type="component" value="Unassembled WGS sequence"/>
</dbReference>
<dbReference type="AlphaFoldDB" id="A0AAD5SU40"/>
<dbReference type="PANTHER" id="PTHR36509">
    <property type="entry name" value="BLL3101 PROTEIN"/>
    <property type="match status" value="1"/>
</dbReference>
<dbReference type="EMBL" id="JADGJH010001823">
    <property type="protein sequence ID" value="KAJ3109211.1"/>
    <property type="molecule type" value="Genomic_DNA"/>
</dbReference>
<keyword evidence="1" id="KW-0732">Signal</keyword>
<keyword evidence="4" id="KW-1185">Reference proteome</keyword>
<comment type="caution">
    <text evidence="3">The sequence shown here is derived from an EMBL/GenBank/DDBJ whole genome shotgun (WGS) entry which is preliminary data.</text>
</comment>
<gene>
    <name evidence="3" type="ORF">HK100_003333</name>
</gene>